<keyword evidence="2" id="KW-1185">Reference proteome</keyword>
<name>A0AAV5LUC3_9ROSI</name>
<organism evidence="1 2">
    <name type="scientific">Rubroshorea leprosula</name>
    <dbReference type="NCBI Taxonomy" id="152421"/>
    <lineage>
        <taxon>Eukaryota</taxon>
        <taxon>Viridiplantae</taxon>
        <taxon>Streptophyta</taxon>
        <taxon>Embryophyta</taxon>
        <taxon>Tracheophyta</taxon>
        <taxon>Spermatophyta</taxon>
        <taxon>Magnoliopsida</taxon>
        <taxon>eudicotyledons</taxon>
        <taxon>Gunneridae</taxon>
        <taxon>Pentapetalae</taxon>
        <taxon>rosids</taxon>
        <taxon>malvids</taxon>
        <taxon>Malvales</taxon>
        <taxon>Dipterocarpaceae</taxon>
        <taxon>Rubroshorea</taxon>
    </lineage>
</organism>
<gene>
    <name evidence="1" type="ORF">SLEP1_g48660</name>
</gene>
<sequence>MKERKVLLLLLGLVDEGEEALFGAATLFGEEAAVVQWPTRKLGREGMEEAADGGG</sequence>
<protein>
    <submittedName>
        <fullName evidence="1">Uncharacterized protein</fullName>
    </submittedName>
</protein>
<evidence type="ECO:0000313" key="2">
    <source>
        <dbReference type="Proteomes" id="UP001054252"/>
    </source>
</evidence>
<dbReference type="EMBL" id="BPVZ01000147">
    <property type="protein sequence ID" value="GKV41080.1"/>
    <property type="molecule type" value="Genomic_DNA"/>
</dbReference>
<dbReference type="AlphaFoldDB" id="A0AAV5LUC3"/>
<evidence type="ECO:0000313" key="1">
    <source>
        <dbReference type="EMBL" id="GKV41080.1"/>
    </source>
</evidence>
<dbReference type="Proteomes" id="UP001054252">
    <property type="component" value="Unassembled WGS sequence"/>
</dbReference>
<proteinExistence type="predicted"/>
<accession>A0AAV5LUC3</accession>
<reference evidence="1 2" key="1">
    <citation type="journal article" date="2021" name="Commun. Biol.">
        <title>The genome of Shorea leprosula (Dipterocarpaceae) highlights the ecological relevance of drought in aseasonal tropical rainforests.</title>
        <authorList>
            <person name="Ng K.K.S."/>
            <person name="Kobayashi M.J."/>
            <person name="Fawcett J.A."/>
            <person name="Hatakeyama M."/>
            <person name="Paape T."/>
            <person name="Ng C.H."/>
            <person name="Ang C.C."/>
            <person name="Tnah L.H."/>
            <person name="Lee C.T."/>
            <person name="Nishiyama T."/>
            <person name="Sese J."/>
            <person name="O'Brien M.J."/>
            <person name="Copetti D."/>
            <person name="Mohd Noor M.I."/>
            <person name="Ong R.C."/>
            <person name="Putra M."/>
            <person name="Sireger I.Z."/>
            <person name="Indrioko S."/>
            <person name="Kosugi Y."/>
            <person name="Izuno A."/>
            <person name="Isagi Y."/>
            <person name="Lee S.L."/>
            <person name="Shimizu K.K."/>
        </authorList>
    </citation>
    <scope>NUCLEOTIDE SEQUENCE [LARGE SCALE GENOMIC DNA]</scope>
    <source>
        <strain evidence="1">214</strain>
    </source>
</reference>
<comment type="caution">
    <text evidence="1">The sequence shown here is derived from an EMBL/GenBank/DDBJ whole genome shotgun (WGS) entry which is preliminary data.</text>
</comment>